<gene>
    <name evidence="4" type="primary">Contig10076.g10770</name>
    <name evidence="4" type="ORF">STYLEM_15375</name>
</gene>
<dbReference type="Pfam" id="PF05648">
    <property type="entry name" value="PEX11"/>
    <property type="match status" value="1"/>
</dbReference>
<comment type="subcellular location">
    <subcellularLocation>
        <location evidence="3">Peroxisome membrane</location>
    </subcellularLocation>
</comment>
<evidence type="ECO:0000256" key="2">
    <source>
        <dbReference type="ARBA" id="ARBA00023140"/>
    </source>
</evidence>
<keyword evidence="2" id="KW-0576">Peroxisome</keyword>
<dbReference type="EMBL" id="CCKQ01014510">
    <property type="protein sequence ID" value="CDW86281.1"/>
    <property type="molecule type" value="Genomic_DNA"/>
</dbReference>
<keyword evidence="1" id="KW-0472">Membrane</keyword>
<dbReference type="InterPro" id="IPR008733">
    <property type="entry name" value="PEX11"/>
</dbReference>
<accession>A0A078AW18</accession>
<dbReference type="Proteomes" id="UP000039865">
    <property type="component" value="Unassembled WGS sequence"/>
</dbReference>
<organism evidence="4 5">
    <name type="scientific">Stylonychia lemnae</name>
    <name type="common">Ciliate</name>
    <dbReference type="NCBI Taxonomy" id="5949"/>
    <lineage>
        <taxon>Eukaryota</taxon>
        <taxon>Sar</taxon>
        <taxon>Alveolata</taxon>
        <taxon>Ciliophora</taxon>
        <taxon>Intramacronucleata</taxon>
        <taxon>Spirotrichea</taxon>
        <taxon>Stichotrichia</taxon>
        <taxon>Sporadotrichida</taxon>
        <taxon>Oxytrichidae</taxon>
        <taxon>Stylonychinae</taxon>
        <taxon>Stylonychia</taxon>
    </lineage>
</organism>
<evidence type="ECO:0000313" key="5">
    <source>
        <dbReference type="Proteomes" id="UP000039865"/>
    </source>
</evidence>
<keyword evidence="5" id="KW-1185">Reference proteome</keyword>
<protein>
    <submittedName>
        <fullName evidence="4">Pex11 domain containing protein</fullName>
    </submittedName>
</protein>
<dbReference type="GO" id="GO:0016559">
    <property type="term" value="P:peroxisome fission"/>
    <property type="evidence" value="ECO:0007669"/>
    <property type="project" value="InterPro"/>
</dbReference>
<evidence type="ECO:0000256" key="1">
    <source>
        <dbReference type="ARBA" id="ARBA00023136"/>
    </source>
</evidence>
<dbReference type="AlphaFoldDB" id="A0A078AW18"/>
<reference evidence="4 5" key="1">
    <citation type="submission" date="2014-06" db="EMBL/GenBank/DDBJ databases">
        <authorList>
            <person name="Swart Estienne"/>
        </authorList>
    </citation>
    <scope>NUCLEOTIDE SEQUENCE [LARGE SCALE GENOMIC DNA]</scope>
    <source>
        <strain evidence="4 5">130c</strain>
    </source>
</reference>
<name>A0A078AW18_STYLE</name>
<dbReference type="OrthoDB" id="411017at2759"/>
<evidence type="ECO:0000256" key="3">
    <source>
        <dbReference type="ARBA" id="ARBA00046271"/>
    </source>
</evidence>
<dbReference type="GO" id="GO:0005778">
    <property type="term" value="C:peroxisomal membrane"/>
    <property type="evidence" value="ECO:0007669"/>
    <property type="project" value="UniProtKB-SubCell"/>
</dbReference>
<proteinExistence type="predicted"/>
<evidence type="ECO:0000313" key="4">
    <source>
        <dbReference type="EMBL" id="CDW86281.1"/>
    </source>
</evidence>
<sequence>MLMTRKVLRFGMPIRYAIDVKNRFKQHEKKGVRMVFWRTLQDISKSMYYLLDHPIYLHKISLISLNKQVIKDLKYHSNRFWLISAIIDIMCDVVDLYQIQKDIQIAVSSIILISKILIVNGIETKLFGEVEFEKKFTSKCIGCKRKVEETVFTTLPKVTKHFEESGRHTYFASLYGYKESQRIDCWILWYYFFYNFSVQSLGQAMNKSLIIEL</sequence>
<dbReference type="InParanoid" id="A0A078AW18"/>